<dbReference type="AlphaFoldDB" id="A0A212T9C7"/>
<dbReference type="InterPro" id="IPR036291">
    <property type="entry name" value="NAD(P)-bd_dom_sf"/>
</dbReference>
<dbReference type="GO" id="GO:0016616">
    <property type="term" value="F:oxidoreductase activity, acting on the CH-OH group of donors, NAD or NADP as acceptor"/>
    <property type="evidence" value="ECO:0007669"/>
    <property type="project" value="TreeGrafter"/>
</dbReference>
<reference evidence="4 5" key="1">
    <citation type="submission" date="2017-06" db="EMBL/GenBank/DDBJ databases">
        <authorList>
            <person name="Kim H.J."/>
            <person name="Triplett B.A."/>
        </authorList>
    </citation>
    <scope>NUCLEOTIDE SEQUENCE [LARGE SCALE GENOMIC DNA]</scope>
    <source>
        <strain evidence="4 5">MWH-VicM1</strain>
    </source>
</reference>
<dbReference type="NCBIfam" id="NF005559">
    <property type="entry name" value="PRK07231.1"/>
    <property type="match status" value="1"/>
</dbReference>
<dbReference type="InterPro" id="IPR002347">
    <property type="entry name" value="SDR_fam"/>
</dbReference>
<dbReference type="RefSeq" id="WP_088812562.1">
    <property type="nucleotide sequence ID" value="NZ_FYEX01000001.1"/>
</dbReference>
<dbReference type="PANTHER" id="PTHR42760:SF133">
    <property type="entry name" value="3-OXOACYL-[ACYL-CARRIER-PROTEIN] REDUCTASE"/>
    <property type="match status" value="1"/>
</dbReference>
<evidence type="ECO:0000313" key="5">
    <source>
        <dbReference type="Proteomes" id="UP000197215"/>
    </source>
</evidence>
<gene>
    <name evidence="4" type="ORF">SAMN06295916_0680</name>
</gene>
<dbReference type="PROSITE" id="PS00061">
    <property type="entry name" value="ADH_SHORT"/>
    <property type="match status" value="1"/>
</dbReference>
<organism evidence="4 5">
    <name type="scientific">Polynucleobacter victoriensis</name>
    <dbReference type="NCBI Taxonomy" id="2049319"/>
    <lineage>
        <taxon>Bacteria</taxon>
        <taxon>Pseudomonadati</taxon>
        <taxon>Pseudomonadota</taxon>
        <taxon>Betaproteobacteria</taxon>
        <taxon>Burkholderiales</taxon>
        <taxon>Burkholderiaceae</taxon>
        <taxon>Polynucleobacter</taxon>
    </lineage>
</organism>
<sequence length="252" mass="26756">MTKNLAKRLDGKVCIITGSANGIGFATAQKFCDEGGISIICDMNADQVKAATEQLQSAGGQAEGFVMNVTDRQNIDQVVAAVIEKYGRIDVLINNAGITKDARLVNMTEAQFDAVIDVNLKGVFNCTQAVVPHMLKAGKGSIVSASSVVGLYGNFGQTNYAATKYGVIGFTTTWARELGPKGIRVNAVCPGFVETSILASMPEEVLNGMKERSWLRRLGKPEEMANVYAFLASDESSYINGIALEASGGISL</sequence>
<dbReference type="EMBL" id="FYEX01000001">
    <property type="protein sequence ID" value="SNC62451.1"/>
    <property type="molecule type" value="Genomic_DNA"/>
</dbReference>
<evidence type="ECO:0000313" key="4">
    <source>
        <dbReference type="EMBL" id="SNC62451.1"/>
    </source>
</evidence>
<dbReference type="SMART" id="SM00822">
    <property type="entry name" value="PKS_KR"/>
    <property type="match status" value="1"/>
</dbReference>
<dbReference type="FunFam" id="3.40.50.720:FF:000173">
    <property type="entry name" value="3-oxoacyl-[acyl-carrier protein] reductase"/>
    <property type="match status" value="1"/>
</dbReference>
<dbReference type="Proteomes" id="UP000197215">
    <property type="component" value="Unassembled WGS sequence"/>
</dbReference>
<dbReference type="SUPFAM" id="SSF51735">
    <property type="entry name" value="NAD(P)-binding Rossmann-fold domains"/>
    <property type="match status" value="1"/>
</dbReference>
<dbReference type="GO" id="GO:0048038">
    <property type="term" value="F:quinone binding"/>
    <property type="evidence" value="ECO:0007669"/>
    <property type="project" value="TreeGrafter"/>
</dbReference>
<dbReference type="InterPro" id="IPR020904">
    <property type="entry name" value="Sc_DH/Rdtase_CS"/>
</dbReference>
<feature type="domain" description="Ketoreductase" evidence="3">
    <location>
        <begin position="12"/>
        <end position="191"/>
    </location>
</feature>
<comment type="similarity">
    <text evidence="1">Belongs to the short-chain dehydrogenases/reductases (SDR) family.</text>
</comment>
<proteinExistence type="inferred from homology"/>
<dbReference type="PRINTS" id="PR00081">
    <property type="entry name" value="GDHRDH"/>
</dbReference>
<dbReference type="NCBIfam" id="NF009466">
    <property type="entry name" value="PRK12826.1-2"/>
    <property type="match status" value="1"/>
</dbReference>
<evidence type="ECO:0000259" key="3">
    <source>
        <dbReference type="SMART" id="SM00822"/>
    </source>
</evidence>
<keyword evidence="5" id="KW-1185">Reference proteome</keyword>
<keyword evidence="2" id="KW-0560">Oxidoreductase</keyword>
<protein>
    <submittedName>
        <fullName evidence="4">3-oxoacyl-[acyl-carrier protein] reductase</fullName>
    </submittedName>
</protein>
<dbReference type="PANTHER" id="PTHR42760">
    <property type="entry name" value="SHORT-CHAIN DEHYDROGENASES/REDUCTASES FAMILY MEMBER"/>
    <property type="match status" value="1"/>
</dbReference>
<dbReference type="InterPro" id="IPR057326">
    <property type="entry name" value="KR_dom"/>
</dbReference>
<dbReference type="Gene3D" id="3.40.50.720">
    <property type="entry name" value="NAD(P)-binding Rossmann-like Domain"/>
    <property type="match status" value="1"/>
</dbReference>
<accession>A0A212T9C7</accession>
<dbReference type="Pfam" id="PF13561">
    <property type="entry name" value="adh_short_C2"/>
    <property type="match status" value="1"/>
</dbReference>
<dbReference type="PRINTS" id="PR00080">
    <property type="entry name" value="SDRFAMILY"/>
</dbReference>
<dbReference type="GO" id="GO:0006633">
    <property type="term" value="P:fatty acid biosynthetic process"/>
    <property type="evidence" value="ECO:0007669"/>
    <property type="project" value="TreeGrafter"/>
</dbReference>
<dbReference type="OrthoDB" id="8557335at2"/>
<evidence type="ECO:0000256" key="1">
    <source>
        <dbReference type="ARBA" id="ARBA00006484"/>
    </source>
</evidence>
<name>A0A212T9C7_9BURK</name>
<evidence type="ECO:0000256" key="2">
    <source>
        <dbReference type="ARBA" id="ARBA00023002"/>
    </source>
</evidence>